<comment type="similarity">
    <text evidence="1">Belongs to the phosphatase and actin regulator family.</text>
</comment>
<evidence type="ECO:0000256" key="5">
    <source>
        <dbReference type="SAM" id="MobiDB-lite"/>
    </source>
</evidence>
<dbReference type="GO" id="GO:0003779">
    <property type="term" value="F:actin binding"/>
    <property type="evidence" value="ECO:0007669"/>
    <property type="project" value="UniProtKB-KW"/>
</dbReference>
<evidence type="ECO:0000256" key="3">
    <source>
        <dbReference type="ARBA" id="ARBA00023203"/>
    </source>
</evidence>
<accession>A0A6P6Y060</accession>
<dbReference type="GO" id="GO:0016301">
    <property type="term" value="F:kinase activity"/>
    <property type="evidence" value="ECO:0007669"/>
    <property type="project" value="UniProtKB-KW"/>
</dbReference>
<organism evidence="6 7">
    <name type="scientific">Dermatophagoides pteronyssinus</name>
    <name type="common">European house dust mite</name>
    <dbReference type="NCBI Taxonomy" id="6956"/>
    <lineage>
        <taxon>Eukaryota</taxon>
        <taxon>Metazoa</taxon>
        <taxon>Ecdysozoa</taxon>
        <taxon>Arthropoda</taxon>
        <taxon>Chelicerata</taxon>
        <taxon>Arachnida</taxon>
        <taxon>Acari</taxon>
        <taxon>Acariformes</taxon>
        <taxon>Sarcoptiformes</taxon>
        <taxon>Astigmata</taxon>
        <taxon>Psoroptidia</taxon>
        <taxon>Analgoidea</taxon>
        <taxon>Pyroglyphidae</taxon>
        <taxon>Dermatophagoidinae</taxon>
        <taxon>Dermatophagoides</taxon>
    </lineage>
</organism>
<dbReference type="PROSITE" id="PS51073">
    <property type="entry name" value="RPEL"/>
    <property type="match status" value="3"/>
</dbReference>
<feature type="compositionally biased region" description="Polar residues" evidence="5">
    <location>
        <begin position="83"/>
        <end position="97"/>
    </location>
</feature>
<sequence length="847" mass="94828">MMSFHKRKKKQQLNTSIIGSDDIITNITGSSCNNNNNNNKTKTISLPIASEFVVIDTSLSGIYNHSNVNQDINNKLNGDDKQTATNSSTPPSSQPLTFTDSEMILINKISICDNIVKDVDNKRIEPKKESTNMIGNNQKDSMLTSVPDDHLNSMTTANTPSTNAKLSSAKRKLLILTRLFRPWRWKRKPNKAASVATNEETNKSIGEIRADCQSNQSSQMMLIPLTSMSYLKGAVATPLAALAKNPEHNQQLMSIINRRQQQQAIANEKSSDSTDSSKIYNSNNNSPNNNKFQTLESTQPNSNVNNSKTNEMIKIDGFKIEKVITSTLPTKSTIMIPTSSTTICIPATSSSSSIKCNMIESSAANHQKSKNYLIHCNSSSNNNCHNSHNNQIHPIESISPVTISSIHFEDDVGPIPPPRMFSDSIVSALHTAESMSNGPECETKAIENGVNNKTIGDVNFDQDTFNIQQNQMDFIHNNYSDGLIESFLNYIMNMDSLDDGTGDQCKQNPADDDKDEFDFDEWNSPLVEEVPVKQPQFTAIPKKSALKKPKDFAAANGQTANNNNNDNNVNASKPIVNTTKTITATTPTETTNKNNHKSSTFTTNIPNGSVLSKIRQFDLNANSFNEAAKLHVAKIQIMPSITLTNSEMKSVNISTANVNGDDSVSSDVNLKDYYGDDEKGKIAAKLARKESLQLKLSQRPDKQELIDKNIIQTMSDNEKQDSREAIGTKLNRRLSLRPTPEELEQRNILKQQSPDEIWKEKENKKQTLIRKLSFRPTIDELKERKIIRFNDYVEVTQANDYDRRADKPWTRLTPKDKAAIRKELNEFKSSEMEVHEDSRHMTRFHRS</sequence>
<dbReference type="InParanoid" id="A0A6P6Y060"/>
<keyword evidence="7" id="KW-0418">Kinase</keyword>
<feature type="repeat" description="RPEL" evidence="4">
    <location>
        <begin position="766"/>
        <end position="791"/>
    </location>
</feature>
<dbReference type="OMA" id="DSRHMTR"/>
<dbReference type="RefSeq" id="XP_027198942.1">
    <property type="nucleotide sequence ID" value="XM_027343141.1"/>
</dbReference>
<dbReference type="AlphaFoldDB" id="A0A6P6Y060"/>
<evidence type="ECO:0000313" key="7">
    <source>
        <dbReference type="RefSeq" id="XP_027198942.1"/>
    </source>
</evidence>
<dbReference type="PANTHER" id="PTHR12751">
    <property type="entry name" value="PHOSPHATASE AND ACTIN REGULATOR PHACTR"/>
    <property type="match status" value="1"/>
</dbReference>
<dbReference type="InterPro" id="IPR004018">
    <property type="entry name" value="RPEL_repeat"/>
</dbReference>
<name>A0A6P6Y060_DERPT</name>
<evidence type="ECO:0000313" key="6">
    <source>
        <dbReference type="Proteomes" id="UP000515146"/>
    </source>
</evidence>
<dbReference type="PANTHER" id="PTHR12751:SF18">
    <property type="entry name" value="PHOSPHATASE AND ACTIN REGULATOR 1"/>
    <property type="match status" value="1"/>
</dbReference>
<evidence type="ECO:0000256" key="2">
    <source>
        <dbReference type="ARBA" id="ARBA00022737"/>
    </source>
</evidence>
<feature type="region of interest" description="Disordered" evidence="5">
    <location>
        <begin position="260"/>
        <end position="309"/>
    </location>
</feature>
<gene>
    <name evidence="7" type="primary">LOC113793157</name>
</gene>
<feature type="compositionally biased region" description="Polar residues" evidence="5">
    <location>
        <begin position="291"/>
        <end position="309"/>
    </location>
</feature>
<keyword evidence="3" id="KW-0009">Actin-binding</keyword>
<keyword evidence="2" id="KW-0677">Repeat</keyword>
<reference evidence="7" key="1">
    <citation type="submission" date="2025-08" db="UniProtKB">
        <authorList>
            <consortium name="RefSeq"/>
        </authorList>
    </citation>
    <scope>IDENTIFICATION</scope>
    <source>
        <strain evidence="7">Airmid</strain>
    </source>
</reference>
<feature type="compositionally biased region" description="Low complexity" evidence="5">
    <location>
        <begin position="281"/>
        <end position="290"/>
    </location>
</feature>
<dbReference type="Gene3D" id="6.10.140.2130">
    <property type="match status" value="1"/>
</dbReference>
<feature type="region of interest" description="Disordered" evidence="5">
    <location>
        <begin position="73"/>
        <end position="97"/>
    </location>
</feature>
<proteinExistence type="inferred from homology"/>
<dbReference type="Pfam" id="PF02755">
    <property type="entry name" value="RPEL"/>
    <property type="match status" value="3"/>
</dbReference>
<dbReference type="SMART" id="SM00707">
    <property type="entry name" value="RPEL"/>
    <property type="match status" value="3"/>
</dbReference>
<keyword evidence="7" id="KW-0808">Transferase</keyword>
<keyword evidence="6" id="KW-1185">Reference proteome</keyword>
<evidence type="ECO:0000256" key="4">
    <source>
        <dbReference type="PROSITE-ProRule" id="PRU00401"/>
    </source>
</evidence>
<feature type="repeat" description="RPEL" evidence="4">
    <location>
        <begin position="690"/>
        <end position="715"/>
    </location>
</feature>
<dbReference type="OrthoDB" id="5563016at2759"/>
<feature type="repeat" description="RPEL" evidence="4">
    <location>
        <begin position="728"/>
        <end position="753"/>
    </location>
</feature>
<dbReference type="Gene3D" id="6.10.140.1750">
    <property type="match status" value="1"/>
</dbReference>
<dbReference type="Proteomes" id="UP000515146">
    <property type="component" value="Unplaced"/>
</dbReference>
<evidence type="ECO:0000256" key="1">
    <source>
        <dbReference type="ARBA" id="ARBA00009795"/>
    </source>
</evidence>
<dbReference type="GO" id="GO:0030036">
    <property type="term" value="P:actin cytoskeleton organization"/>
    <property type="evidence" value="ECO:0007669"/>
    <property type="project" value="TreeGrafter"/>
</dbReference>
<protein>
    <submittedName>
        <fullName evidence="7">Probable serine/threonine-protein kinase DDB_G0282963</fullName>
    </submittedName>
</protein>
<dbReference type="KEGG" id="dpte:113793157"/>